<reference evidence="2" key="1">
    <citation type="thesis" date="2020" institute="ProQuest LLC" country="789 East Eisenhower Parkway, Ann Arbor, MI, USA">
        <title>Comparative Genomics and Chromosome Evolution.</title>
        <authorList>
            <person name="Mudd A.B."/>
        </authorList>
    </citation>
    <scope>NUCLEOTIDE SEQUENCE</scope>
    <source>
        <strain evidence="2">237g6f4</strain>
        <tissue evidence="2">Blood</tissue>
    </source>
</reference>
<accession>A0AAV6ZH33</accession>
<name>A0AAV6ZH33_ENGPU</name>
<evidence type="ECO:0000256" key="1">
    <source>
        <dbReference type="SAM" id="MobiDB-lite"/>
    </source>
</evidence>
<dbReference type="AlphaFoldDB" id="A0AAV6ZH33"/>
<comment type="caution">
    <text evidence="2">The sequence shown here is derived from an EMBL/GenBank/DDBJ whole genome shotgun (WGS) entry which is preliminary data.</text>
</comment>
<feature type="compositionally biased region" description="Acidic residues" evidence="1">
    <location>
        <begin position="62"/>
        <end position="74"/>
    </location>
</feature>
<dbReference type="Proteomes" id="UP000824782">
    <property type="component" value="Unassembled WGS sequence"/>
</dbReference>
<gene>
    <name evidence="2" type="ORF">GDO81_030086</name>
</gene>
<protein>
    <submittedName>
        <fullName evidence="2">Uncharacterized protein</fullName>
    </submittedName>
</protein>
<dbReference type="EMBL" id="WNYA01000985">
    <property type="protein sequence ID" value="KAG8546662.1"/>
    <property type="molecule type" value="Genomic_DNA"/>
</dbReference>
<sequence>MMHKDKMEVTEKILNLTLEIIFLLTGEDLVISKKQEAGSADGCQECLSEGPTMDQTAREECPEPEEPKEEETPEPPETTHSAAQEVPHCLPCTHQCDCTVIITGTGSVSSDCRRFPCDVRTSLSSSPWRSGNTWKSIRSSTRTWYHKRITHLLHLLVVTRSVFQMMVKSCKTPRWNCL</sequence>
<evidence type="ECO:0000313" key="3">
    <source>
        <dbReference type="Proteomes" id="UP000824782"/>
    </source>
</evidence>
<evidence type="ECO:0000313" key="2">
    <source>
        <dbReference type="EMBL" id="KAG8546662.1"/>
    </source>
</evidence>
<feature type="region of interest" description="Disordered" evidence="1">
    <location>
        <begin position="42"/>
        <end position="82"/>
    </location>
</feature>
<organism evidence="2 3">
    <name type="scientific">Engystomops pustulosus</name>
    <name type="common">Tungara frog</name>
    <name type="synonym">Physalaemus pustulosus</name>
    <dbReference type="NCBI Taxonomy" id="76066"/>
    <lineage>
        <taxon>Eukaryota</taxon>
        <taxon>Metazoa</taxon>
        <taxon>Chordata</taxon>
        <taxon>Craniata</taxon>
        <taxon>Vertebrata</taxon>
        <taxon>Euteleostomi</taxon>
        <taxon>Amphibia</taxon>
        <taxon>Batrachia</taxon>
        <taxon>Anura</taxon>
        <taxon>Neobatrachia</taxon>
        <taxon>Hyloidea</taxon>
        <taxon>Leptodactylidae</taxon>
        <taxon>Leiuperinae</taxon>
        <taxon>Engystomops</taxon>
    </lineage>
</organism>
<keyword evidence="3" id="KW-1185">Reference proteome</keyword>
<proteinExistence type="predicted"/>